<feature type="compositionally biased region" description="Pro residues" evidence="1">
    <location>
        <begin position="32"/>
        <end position="45"/>
    </location>
</feature>
<dbReference type="InterPro" id="IPR051412">
    <property type="entry name" value="Formin_Homology_Diaphanous_sf"/>
</dbReference>
<evidence type="ECO:0000256" key="2">
    <source>
        <dbReference type="SAM" id="Phobius"/>
    </source>
</evidence>
<sequence length="501" mass="52111">MPNSIDRWCLASVPPQDGDHHRTVAPRAASATPPPEPTTPPPEAATPPHGAEPSAEGFHDGPVAGHGGRLPEGAAADGPPSELLGSSISRDSWAAPQHYVQRMPQAGEPQLCGLDGVIFEPAAHVPVSNFCHVGTGHGAYERVQDFQYVGERGGDFAKQEITVPYGWRMRKWFVGLMGILCCLALLVLLFALVRSALSRAQPEATPEAPPVPTPPVAPAPDLPPSLDQRAAPGGHYDCDVGWADGDWESSWSVGKRAFCCGALQRACPGDSRMSGSSVASDEELPGSKTATTTAVPASTTTATTITSLRFDCKAGFARRERGWSDLKKSYCCETFDVCGTTGTSTPAAPTSASMPAAPPDMSVPAPPPDADAASPAGPPPPLPAPPKVAPPPPQASAPKVAWMFGRERCPSSRTCRPSRSRPPGTRLAPRRLLGPPCPSPSTATSGAAATPWRAGRAGRGRGAARTPAAAAGQRRRGGTGGPQRGSRAWRVLPCGGPWGWK</sequence>
<organism evidence="3 4">
    <name type="scientific">Prorocentrum cordatum</name>
    <dbReference type="NCBI Taxonomy" id="2364126"/>
    <lineage>
        <taxon>Eukaryota</taxon>
        <taxon>Sar</taxon>
        <taxon>Alveolata</taxon>
        <taxon>Dinophyceae</taxon>
        <taxon>Prorocentrales</taxon>
        <taxon>Prorocentraceae</taxon>
        <taxon>Prorocentrum</taxon>
    </lineage>
</organism>
<accession>A0ABN9TS21</accession>
<evidence type="ECO:0000313" key="4">
    <source>
        <dbReference type="Proteomes" id="UP001189429"/>
    </source>
</evidence>
<proteinExistence type="predicted"/>
<evidence type="ECO:0000256" key="1">
    <source>
        <dbReference type="SAM" id="MobiDB-lite"/>
    </source>
</evidence>
<evidence type="ECO:0000313" key="3">
    <source>
        <dbReference type="EMBL" id="CAK0848945.1"/>
    </source>
</evidence>
<feature type="compositionally biased region" description="Low complexity" evidence="1">
    <location>
        <begin position="463"/>
        <end position="472"/>
    </location>
</feature>
<feature type="region of interest" description="Disordered" evidence="1">
    <location>
        <begin position="1"/>
        <end position="87"/>
    </location>
</feature>
<dbReference type="PANTHER" id="PTHR45691">
    <property type="entry name" value="PROTEIN DIAPHANOUS"/>
    <property type="match status" value="1"/>
</dbReference>
<protein>
    <submittedName>
        <fullName evidence="3">Uncharacterized protein</fullName>
    </submittedName>
</protein>
<dbReference type="PANTHER" id="PTHR45691:SF6">
    <property type="entry name" value="PROTEIN DIAPHANOUS"/>
    <property type="match status" value="1"/>
</dbReference>
<reference evidence="3" key="1">
    <citation type="submission" date="2023-10" db="EMBL/GenBank/DDBJ databases">
        <authorList>
            <person name="Chen Y."/>
            <person name="Shah S."/>
            <person name="Dougan E. K."/>
            <person name="Thang M."/>
            <person name="Chan C."/>
        </authorList>
    </citation>
    <scope>NUCLEOTIDE SEQUENCE [LARGE SCALE GENOMIC DNA]</scope>
</reference>
<keyword evidence="2" id="KW-1133">Transmembrane helix</keyword>
<feature type="region of interest" description="Disordered" evidence="1">
    <location>
        <begin position="203"/>
        <end position="228"/>
    </location>
</feature>
<feature type="compositionally biased region" description="Low complexity" evidence="1">
    <location>
        <begin position="411"/>
        <end position="426"/>
    </location>
</feature>
<feature type="compositionally biased region" description="Pro residues" evidence="1">
    <location>
        <begin position="376"/>
        <end position="395"/>
    </location>
</feature>
<name>A0ABN9TS21_9DINO</name>
<dbReference type="Proteomes" id="UP001189429">
    <property type="component" value="Unassembled WGS sequence"/>
</dbReference>
<gene>
    <name evidence="3" type="ORF">PCOR1329_LOCUS41773</name>
</gene>
<feature type="region of interest" description="Disordered" evidence="1">
    <location>
        <begin position="267"/>
        <end position="295"/>
    </location>
</feature>
<keyword evidence="4" id="KW-1185">Reference proteome</keyword>
<feature type="compositionally biased region" description="Low complexity" evidence="1">
    <location>
        <begin position="344"/>
        <end position="363"/>
    </location>
</feature>
<feature type="compositionally biased region" description="Low complexity" evidence="1">
    <location>
        <begin position="440"/>
        <end position="455"/>
    </location>
</feature>
<keyword evidence="2" id="KW-0812">Transmembrane</keyword>
<keyword evidence="2" id="KW-0472">Membrane</keyword>
<comment type="caution">
    <text evidence="3">The sequence shown here is derived from an EMBL/GenBank/DDBJ whole genome shotgun (WGS) entry which is preliminary data.</text>
</comment>
<feature type="transmembrane region" description="Helical" evidence="2">
    <location>
        <begin position="172"/>
        <end position="193"/>
    </location>
</feature>
<dbReference type="EMBL" id="CAUYUJ010015024">
    <property type="protein sequence ID" value="CAK0848945.1"/>
    <property type="molecule type" value="Genomic_DNA"/>
</dbReference>
<feature type="non-terminal residue" evidence="3">
    <location>
        <position position="501"/>
    </location>
</feature>
<feature type="region of interest" description="Disordered" evidence="1">
    <location>
        <begin position="344"/>
        <end position="501"/>
    </location>
</feature>
<feature type="compositionally biased region" description="Pro residues" evidence="1">
    <location>
        <begin position="207"/>
        <end position="223"/>
    </location>
</feature>